<dbReference type="Gene3D" id="2.30.30.940">
    <property type="match status" value="1"/>
</dbReference>
<evidence type="ECO:0000256" key="2">
    <source>
        <dbReference type="ARBA" id="ARBA00022840"/>
    </source>
</evidence>
<dbReference type="EMBL" id="PYMC01000002">
    <property type="protein sequence ID" value="PSW06739.1"/>
    <property type="molecule type" value="Genomic_DNA"/>
</dbReference>
<keyword evidence="4" id="KW-0540">Nuclease</keyword>
<keyword evidence="2" id="KW-0067">ATP-binding</keyword>
<sequence length="1163" mass="132597">MTSHITVRLAWHDDGWNGRVCKEPQKNIHCVGCHSYPGEMIREQRDIEWEKNVAGQKFSSLDRIPACMYSGSAFSDDVSKASAAPPSFFNDDSQPVEWDMPEATACTWPYDVMFNGEGIKKNGKYDNTQRFIHAQAHFDKVECAKSLVFYYANYSNPFTTEEKSQYVLVGISRVKSIGEPRYYLNCSEETKQRYHNGYVWQREVTNCYPEQGIRLPYHLYKDDFETANKFVVVPEQSQVCKYGSRLVSDDEALGLLEQFLNSLRVLKDEIQDTSENWQARIIWLETLISELWVSRGCYPGMTSVLEYLSLHDVIDRYKNLVHQDKEQEAYQSVCDFLNEKTNSLCGQAYDNLDARASRRNALLTAEGESLDFLLTVVARLAVTKEQITNVLNEERQKWGITASLPELTANPYILAEQYQGIDESDTIGWSLVDRGMVPSPDLSVKPFFDLQAEQRMRALLLETIRRSKPHVFVKAEQVLEQINIRLDYLPEWKRVEVKSSYLSIDKTFYQQAITYREEGKIRYLYDRLLAEDESLLRDTFTSLLTRNEIKLKTPITKRNWIDQLKDESSALFKEDQSRDNYIQAINSQADVCIDVFTKPIAILAGGAGTGKSTVATAYINGVKQADGQGAAICVLAPTGKAADRLRTELQDKKITSGVNVCTIHSLLATNYWLNPNMTTKRAGGRSIESYSTIVIDECSMIDTMLFASFVRAVNWHCVTRILLVGDPAQLPPIGYGKVYADFVSYLTENYPNNIAHLTVNLRQMNNRVMDLGTGILDVASLFINQSAKTKSTSSCNVKEAKLDRDELLIKLQDGGRIDKDLRVEYWNENQPISEKLIELVSQDFGKESEAGQATWQRVLKDDVVAFQILSPVRGEEFGTEAINLACQSFKSGNWAQRGTVDGFHVFDKVIQVRNRTKSDPVKAYDFKQRKQVDLQIFNGEIGTLQPRANQYRYLNWKEYTFRDLCGKLVGKEDLSINYFGRTKDSPESNLELAYAISVHKSQGSEFKHVYFVIPKAATNRRLMELLYTGITRANRHCTLLIEGDVSSLIDHARPEKSALEVINSSLFDFNVVPDELLEVTGWYESGKVHKSLIGEMLRSKSEVIVADLLFKHDLQPYYEKPLKGKDDSQYLPDFTIQYQGETYYWEHLGMLVRIPAKLNTSSG</sequence>
<dbReference type="Pfam" id="PF13245">
    <property type="entry name" value="AAA_19"/>
    <property type="match status" value="1"/>
</dbReference>
<dbReference type="PANTHER" id="PTHR43788">
    <property type="entry name" value="DNA2/NAM7 HELICASE FAMILY MEMBER"/>
    <property type="match status" value="1"/>
</dbReference>
<dbReference type="Proteomes" id="UP000240904">
    <property type="component" value="Unassembled WGS sequence"/>
</dbReference>
<protein>
    <submittedName>
        <fullName evidence="4">Exonuclease</fullName>
    </submittedName>
</protein>
<dbReference type="InterPro" id="IPR050534">
    <property type="entry name" value="Coronavir_polyprotein_1ab"/>
</dbReference>
<proteinExistence type="predicted"/>
<dbReference type="InterPro" id="IPR027417">
    <property type="entry name" value="P-loop_NTPase"/>
</dbReference>
<dbReference type="GO" id="GO:0005524">
    <property type="term" value="F:ATP binding"/>
    <property type="evidence" value="ECO:0007669"/>
    <property type="project" value="UniProtKB-KW"/>
</dbReference>
<dbReference type="RefSeq" id="WP_107282103.1">
    <property type="nucleotide sequence ID" value="NZ_PYMC01000002.1"/>
</dbReference>
<feature type="domain" description="UvrD-like helicase C-terminal" evidence="3">
    <location>
        <begin position="992"/>
        <end position="1039"/>
    </location>
</feature>
<dbReference type="GO" id="GO:0003678">
    <property type="term" value="F:DNA helicase activity"/>
    <property type="evidence" value="ECO:0007669"/>
    <property type="project" value="UniProtKB-ARBA"/>
</dbReference>
<keyword evidence="5" id="KW-1185">Reference proteome</keyword>
<dbReference type="InterPro" id="IPR027785">
    <property type="entry name" value="UvrD-like_helicase_C"/>
</dbReference>
<keyword evidence="4" id="KW-0378">Hydrolase</keyword>
<keyword evidence="4" id="KW-0269">Exonuclease</keyword>
<reference evidence="4 5" key="1">
    <citation type="submission" date="2018-03" db="EMBL/GenBank/DDBJ databases">
        <title>Whole genome sequencing of Histamine producing bacteria.</title>
        <authorList>
            <person name="Butler K."/>
        </authorList>
    </citation>
    <scope>NUCLEOTIDE SEQUENCE [LARGE SCALE GENOMIC DNA]</scope>
    <source>
        <strain evidence="4 5">DSM 16190</strain>
    </source>
</reference>
<dbReference type="GO" id="GO:0004527">
    <property type="term" value="F:exonuclease activity"/>
    <property type="evidence" value="ECO:0007669"/>
    <property type="project" value="UniProtKB-KW"/>
</dbReference>
<organism evidence="4 5">
    <name type="scientific">Photobacterium lipolyticum</name>
    <dbReference type="NCBI Taxonomy" id="266810"/>
    <lineage>
        <taxon>Bacteria</taxon>
        <taxon>Pseudomonadati</taxon>
        <taxon>Pseudomonadota</taxon>
        <taxon>Gammaproteobacteria</taxon>
        <taxon>Vibrionales</taxon>
        <taxon>Vibrionaceae</taxon>
        <taxon>Photobacterium</taxon>
    </lineage>
</organism>
<evidence type="ECO:0000313" key="4">
    <source>
        <dbReference type="EMBL" id="PSW06739.1"/>
    </source>
</evidence>
<dbReference type="AlphaFoldDB" id="A0A2T3N2Y8"/>
<dbReference type="Pfam" id="PF13538">
    <property type="entry name" value="UvrD_C_2"/>
    <property type="match status" value="1"/>
</dbReference>
<accession>A0A2T3N2Y8</accession>
<dbReference type="OrthoDB" id="9763659at2"/>
<dbReference type="Gene3D" id="3.40.50.300">
    <property type="entry name" value="P-loop containing nucleotide triphosphate hydrolases"/>
    <property type="match status" value="2"/>
</dbReference>
<evidence type="ECO:0000313" key="5">
    <source>
        <dbReference type="Proteomes" id="UP000240904"/>
    </source>
</evidence>
<dbReference type="PANTHER" id="PTHR43788:SF6">
    <property type="entry name" value="DNA HELICASE B"/>
    <property type="match status" value="1"/>
</dbReference>
<evidence type="ECO:0000259" key="3">
    <source>
        <dbReference type="Pfam" id="PF13538"/>
    </source>
</evidence>
<dbReference type="CDD" id="cd18809">
    <property type="entry name" value="SF1_C_RecD"/>
    <property type="match status" value="1"/>
</dbReference>
<evidence type="ECO:0000256" key="1">
    <source>
        <dbReference type="ARBA" id="ARBA00022741"/>
    </source>
</evidence>
<keyword evidence="1" id="KW-0547">Nucleotide-binding</keyword>
<name>A0A2T3N2Y8_9GAMM</name>
<dbReference type="CDD" id="cd17933">
    <property type="entry name" value="DEXSc_RecD-like"/>
    <property type="match status" value="1"/>
</dbReference>
<gene>
    <name evidence="4" type="ORF">C9I89_04180</name>
</gene>
<comment type="caution">
    <text evidence="4">The sequence shown here is derived from an EMBL/GenBank/DDBJ whole genome shotgun (WGS) entry which is preliminary data.</text>
</comment>
<dbReference type="SUPFAM" id="SSF52540">
    <property type="entry name" value="P-loop containing nucleoside triphosphate hydrolases"/>
    <property type="match status" value="1"/>
</dbReference>